<accession>A0A975GT01</accession>
<evidence type="ECO:0000313" key="1">
    <source>
        <dbReference type="EMBL" id="QTA92576.1"/>
    </source>
</evidence>
<protein>
    <submittedName>
        <fullName evidence="1">Uncharacterized protein</fullName>
    </submittedName>
</protein>
<reference evidence="1" key="1">
    <citation type="journal article" date="2021" name="Microb. Physiol.">
        <title>Proteogenomic Insights into the Physiology of Marine, Sulfate-Reducing, Filamentous Desulfonema limicola and Desulfonema magnum.</title>
        <authorList>
            <person name="Schnaars V."/>
            <person name="Wohlbrand L."/>
            <person name="Scheve S."/>
            <person name="Hinrichs C."/>
            <person name="Reinhardt R."/>
            <person name="Rabus R."/>
        </authorList>
    </citation>
    <scope>NUCLEOTIDE SEQUENCE</scope>
    <source>
        <strain evidence="1">4be13</strain>
    </source>
</reference>
<dbReference type="KEGG" id="dmm:dnm_086590"/>
<evidence type="ECO:0000313" key="2">
    <source>
        <dbReference type="Proteomes" id="UP000663722"/>
    </source>
</evidence>
<name>A0A975GT01_9BACT</name>
<sequence length="64" mass="7442">MIRLEQKACHFCESRNPFSAEFTNPEAVDCCFRRNDGKNLIIEYQKLRNGSPLVSVYFTLKVNV</sequence>
<dbReference type="EMBL" id="CP061800">
    <property type="protein sequence ID" value="QTA92576.1"/>
    <property type="molecule type" value="Genomic_DNA"/>
</dbReference>
<gene>
    <name evidence="1" type="ORF">dnm_086590</name>
</gene>
<dbReference type="AlphaFoldDB" id="A0A975GT01"/>
<proteinExistence type="predicted"/>
<keyword evidence="2" id="KW-1185">Reference proteome</keyword>
<organism evidence="1 2">
    <name type="scientific">Desulfonema magnum</name>
    <dbReference type="NCBI Taxonomy" id="45655"/>
    <lineage>
        <taxon>Bacteria</taxon>
        <taxon>Pseudomonadati</taxon>
        <taxon>Thermodesulfobacteriota</taxon>
        <taxon>Desulfobacteria</taxon>
        <taxon>Desulfobacterales</taxon>
        <taxon>Desulfococcaceae</taxon>
        <taxon>Desulfonema</taxon>
    </lineage>
</organism>
<dbReference type="Proteomes" id="UP000663722">
    <property type="component" value="Chromosome"/>
</dbReference>